<proteinExistence type="predicted"/>
<evidence type="ECO:0000313" key="3">
    <source>
        <dbReference type="Proteomes" id="UP000032229"/>
    </source>
</evidence>
<reference evidence="2 3" key="1">
    <citation type="submission" date="2014-02" db="EMBL/GenBank/DDBJ databases">
        <authorList>
            <person name="Young C.-C."/>
            <person name="Hameed A."/>
            <person name="Huang H.-C."/>
            <person name="Shahina M."/>
        </authorList>
    </citation>
    <scope>NUCLEOTIDE SEQUENCE [LARGE SCALE GENOMIC DNA]</scope>
    <source>
        <strain evidence="2 3">CC-SAMT-1</strain>
    </source>
</reference>
<dbReference type="HOGENOM" id="CLU_1824018_0_0_10"/>
<dbReference type="Proteomes" id="UP000032229">
    <property type="component" value="Chromosome"/>
</dbReference>
<sequence>MNLTIKKHIILLGFLLLHVFANISANATNSIKDAFYIGDHNVSLLTSETLNPNSEFDIHAHTKQKHQHVSEVIESETFEEDEEHGRSNQKLIPFSNTYIANFHSNTLENTAYKFVKNSKCFDYYFIKPTVSLHLKFQVFII</sequence>
<evidence type="ECO:0000313" key="2">
    <source>
        <dbReference type="EMBL" id="AJR04921.1"/>
    </source>
</evidence>
<name>A0A0C5W0Q6_9FLAO</name>
<dbReference type="AlphaFoldDB" id="A0A0C5W0Q6"/>
<gene>
    <name evidence="2" type="ORF">AW14_10315</name>
</gene>
<evidence type="ECO:0000256" key="1">
    <source>
        <dbReference type="SAM" id="SignalP"/>
    </source>
</evidence>
<dbReference type="RefSeq" id="WP_044638679.1">
    <property type="nucleotide sequence ID" value="NZ_CP007202.1"/>
</dbReference>
<protein>
    <submittedName>
        <fullName evidence="2">Uncharacterized protein</fullName>
    </submittedName>
</protein>
<feature type="chain" id="PRO_5002191476" evidence="1">
    <location>
        <begin position="28"/>
        <end position="141"/>
    </location>
</feature>
<accession>A0A0C5W0Q6</accession>
<dbReference type="EMBL" id="CP007202">
    <property type="protein sequence ID" value="AJR04921.1"/>
    <property type="molecule type" value="Genomic_DNA"/>
</dbReference>
<keyword evidence="1" id="KW-0732">Signal</keyword>
<dbReference type="KEGG" id="sze:AW14_10315"/>
<feature type="signal peptide" evidence="1">
    <location>
        <begin position="1"/>
        <end position="27"/>
    </location>
</feature>
<keyword evidence="3" id="KW-1185">Reference proteome</keyword>
<dbReference type="STRING" id="1454006.AW14_10315"/>
<organism evidence="2 3">
    <name type="scientific">Siansivirga zeaxanthinifaciens CC-SAMT-1</name>
    <dbReference type="NCBI Taxonomy" id="1454006"/>
    <lineage>
        <taxon>Bacteria</taxon>
        <taxon>Pseudomonadati</taxon>
        <taxon>Bacteroidota</taxon>
        <taxon>Flavobacteriia</taxon>
        <taxon>Flavobacteriales</taxon>
        <taxon>Flavobacteriaceae</taxon>
        <taxon>Siansivirga</taxon>
    </lineage>
</organism>